<evidence type="ECO:0000256" key="2">
    <source>
        <dbReference type="ARBA" id="ARBA00022475"/>
    </source>
</evidence>
<keyword evidence="5 10" id="KW-0472">Membrane</keyword>
<keyword evidence="4 10" id="KW-1133">Transmembrane helix</keyword>
<evidence type="ECO:0000256" key="7">
    <source>
        <dbReference type="ARBA" id="ARBA00035120"/>
    </source>
</evidence>
<dbReference type="HAMAP" id="MF_00454">
    <property type="entry name" value="FluC"/>
    <property type="match status" value="1"/>
</dbReference>
<comment type="catalytic activity">
    <reaction evidence="8">
        <text>fluoride(in) = fluoride(out)</text>
        <dbReference type="Rhea" id="RHEA:76159"/>
        <dbReference type="ChEBI" id="CHEBI:17051"/>
    </reaction>
    <physiologicalReaction direction="left-to-right" evidence="8">
        <dbReference type="Rhea" id="RHEA:76160"/>
    </physiologicalReaction>
</comment>
<feature type="transmembrane region" description="Helical" evidence="10">
    <location>
        <begin position="36"/>
        <end position="57"/>
    </location>
</feature>
<evidence type="ECO:0000256" key="9">
    <source>
        <dbReference type="ARBA" id="ARBA00049940"/>
    </source>
</evidence>
<keyword evidence="6 10" id="KW-0407">Ion channel</keyword>
<keyword evidence="12" id="KW-1185">Reference proteome</keyword>
<evidence type="ECO:0000256" key="10">
    <source>
        <dbReference type="HAMAP-Rule" id="MF_00454"/>
    </source>
</evidence>
<dbReference type="PANTHER" id="PTHR28259:SF1">
    <property type="entry name" value="FLUORIDE EXPORT PROTEIN 1-RELATED"/>
    <property type="match status" value="1"/>
</dbReference>
<comment type="caution">
    <text evidence="11">The sequence shown here is derived from an EMBL/GenBank/DDBJ whole genome shotgun (WGS) entry which is preliminary data.</text>
</comment>
<reference evidence="12" key="1">
    <citation type="journal article" date="2019" name="Int. J. Syst. Evol. Microbiol.">
        <title>The Global Catalogue of Microorganisms (GCM) 10K type strain sequencing project: providing services to taxonomists for standard genome sequencing and annotation.</title>
        <authorList>
            <consortium name="The Broad Institute Genomics Platform"/>
            <consortium name="The Broad Institute Genome Sequencing Center for Infectious Disease"/>
            <person name="Wu L."/>
            <person name="Ma J."/>
        </authorList>
    </citation>
    <scope>NUCLEOTIDE SEQUENCE [LARGE SCALE GENOMIC DNA]</scope>
    <source>
        <strain evidence="12">KCTC 12907</strain>
    </source>
</reference>
<comment type="activity regulation">
    <text evidence="10">Na(+) is not transported, but it plays an essential structural role and its presence is essential for fluoride channel function.</text>
</comment>
<keyword evidence="3 10" id="KW-0812">Transmembrane</keyword>
<evidence type="ECO:0000313" key="11">
    <source>
        <dbReference type="EMBL" id="MFC7149079.1"/>
    </source>
</evidence>
<comment type="function">
    <text evidence="9 10">Fluoride-specific ion channel. Important for reducing fluoride concentration in the cell, thus reducing its toxicity.</text>
</comment>
<comment type="similarity">
    <text evidence="7 10">Belongs to the fluoride channel Fluc/FEX (TC 1.A.43) family.</text>
</comment>
<keyword evidence="10" id="KW-0406">Ion transport</keyword>
<keyword evidence="2 10" id="KW-1003">Cell membrane</keyword>
<gene>
    <name evidence="10" type="primary">fluC</name>
    <name evidence="10" type="synonym">crcB</name>
    <name evidence="11" type="ORF">ACFQMJ_11110</name>
</gene>
<name>A0ABW2FAE6_9BACL</name>
<evidence type="ECO:0000256" key="1">
    <source>
        <dbReference type="ARBA" id="ARBA00004651"/>
    </source>
</evidence>
<feature type="transmembrane region" description="Helical" evidence="10">
    <location>
        <begin position="63"/>
        <end position="80"/>
    </location>
</feature>
<keyword evidence="10" id="KW-0813">Transport</keyword>
<evidence type="ECO:0000313" key="12">
    <source>
        <dbReference type="Proteomes" id="UP001596378"/>
    </source>
</evidence>
<protein>
    <recommendedName>
        <fullName evidence="10">Fluoride-specific ion channel FluC</fullName>
    </recommendedName>
</protein>
<evidence type="ECO:0000256" key="8">
    <source>
        <dbReference type="ARBA" id="ARBA00035585"/>
    </source>
</evidence>
<dbReference type="EMBL" id="JBHTAI010000006">
    <property type="protein sequence ID" value="MFC7149079.1"/>
    <property type="molecule type" value="Genomic_DNA"/>
</dbReference>
<organism evidence="11 12">
    <name type="scientific">Cohnella cellulosilytica</name>
    <dbReference type="NCBI Taxonomy" id="986710"/>
    <lineage>
        <taxon>Bacteria</taxon>
        <taxon>Bacillati</taxon>
        <taxon>Bacillota</taxon>
        <taxon>Bacilli</taxon>
        <taxon>Bacillales</taxon>
        <taxon>Paenibacillaceae</taxon>
        <taxon>Cohnella</taxon>
    </lineage>
</organism>
<dbReference type="PANTHER" id="PTHR28259">
    <property type="entry name" value="FLUORIDE EXPORT PROTEIN 1-RELATED"/>
    <property type="match status" value="1"/>
</dbReference>
<dbReference type="Pfam" id="PF02537">
    <property type="entry name" value="CRCB"/>
    <property type="match status" value="1"/>
</dbReference>
<feature type="binding site" evidence="10">
    <location>
        <position position="75"/>
    </location>
    <ligand>
        <name>Na(+)</name>
        <dbReference type="ChEBI" id="CHEBI:29101"/>
        <note>structural</note>
    </ligand>
</feature>
<feature type="transmembrane region" description="Helical" evidence="10">
    <location>
        <begin position="101"/>
        <end position="126"/>
    </location>
</feature>
<evidence type="ECO:0000256" key="3">
    <source>
        <dbReference type="ARBA" id="ARBA00022692"/>
    </source>
</evidence>
<accession>A0ABW2FAE6</accession>
<evidence type="ECO:0000256" key="4">
    <source>
        <dbReference type="ARBA" id="ARBA00022989"/>
    </source>
</evidence>
<keyword evidence="10" id="KW-0915">Sodium</keyword>
<dbReference type="Proteomes" id="UP001596378">
    <property type="component" value="Unassembled WGS sequence"/>
</dbReference>
<proteinExistence type="inferred from homology"/>
<keyword evidence="10" id="KW-0479">Metal-binding</keyword>
<comment type="subcellular location">
    <subcellularLocation>
        <location evidence="1 10">Cell membrane</location>
        <topology evidence="1 10">Multi-pass membrane protein</topology>
    </subcellularLocation>
</comment>
<feature type="binding site" evidence="10">
    <location>
        <position position="78"/>
    </location>
    <ligand>
        <name>Na(+)</name>
        <dbReference type="ChEBI" id="CHEBI:29101"/>
        <note>structural</note>
    </ligand>
</feature>
<evidence type="ECO:0000256" key="5">
    <source>
        <dbReference type="ARBA" id="ARBA00023136"/>
    </source>
</evidence>
<feature type="transmembrane region" description="Helical" evidence="10">
    <location>
        <begin position="6"/>
        <end position="24"/>
    </location>
</feature>
<dbReference type="InterPro" id="IPR003691">
    <property type="entry name" value="FluC"/>
</dbReference>
<sequence>MNGLGLACFVGLGGAAGTLLRYGIGRWTAARDKPAYYGTLTVNLVGSLAMGALIGIGLEQRDAAMYAFAGIGVLGGLTTYSTLNVQKATLIRGGSAGRRTLVYYLIATYAGGLAMTAAGYGLAYLFHH</sequence>
<evidence type="ECO:0000256" key="6">
    <source>
        <dbReference type="ARBA" id="ARBA00023303"/>
    </source>
</evidence>
<dbReference type="RefSeq" id="WP_378053955.1">
    <property type="nucleotide sequence ID" value="NZ_JBHMDN010000079.1"/>
</dbReference>